<comment type="caution">
    <text evidence="1">The sequence shown here is derived from an EMBL/GenBank/DDBJ whole genome shotgun (WGS) entry which is preliminary data.</text>
</comment>
<sequence length="270" mass="29779">MLRSAHFSGPTFGSGLFHLLRISLQPFFIYPRCWLTLPCLKKVAVLLLNIFITFPYTVGVASPTLRDLALQSIGFDDMSGLLAVFHLRISPFDRLVLVNVNVRGHPGLLLPPSGDPGIPSKQIPVKTLIIQIMPTPFSPGPVWLAPSLCPFNFSGLESLSLSGLPEARITNLLHSIQPTLHKLNIDASMIIYAHSDPSANVHIETSVFEASIMQGDPLDEKPLQRLDVLLAGLDAPALRSVWVRISRIQARGTSQIELRDSRRSGRWDRA</sequence>
<gene>
    <name evidence="1" type="ORF">B0H16DRAFT_1717340</name>
</gene>
<evidence type="ECO:0000313" key="2">
    <source>
        <dbReference type="Proteomes" id="UP001215598"/>
    </source>
</evidence>
<reference evidence="1" key="1">
    <citation type="submission" date="2023-03" db="EMBL/GenBank/DDBJ databases">
        <title>Massive genome expansion in bonnet fungi (Mycena s.s.) driven by repeated elements and novel gene families across ecological guilds.</title>
        <authorList>
            <consortium name="Lawrence Berkeley National Laboratory"/>
            <person name="Harder C.B."/>
            <person name="Miyauchi S."/>
            <person name="Viragh M."/>
            <person name="Kuo A."/>
            <person name="Thoen E."/>
            <person name="Andreopoulos B."/>
            <person name="Lu D."/>
            <person name="Skrede I."/>
            <person name="Drula E."/>
            <person name="Henrissat B."/>
            <person name="Morin E."/>
            <person name="Kohler A."/>
            <person name="Barry K."/>
            <person name="LaButti K."/>
            <person name="Morin E."/>
            <person name="Salamov A."/>
            <person name="Lipzen A."/>
            <person name="Mereny Z."/>
            <person name="Hegedus B."/>
            <person name="Baldrian P."/>
            <person name="Stursova M."/>
            <person name="Weitz H."/>
            <person name="Taylor A."/>
            <person name="Grigoriev I.V."/>
            <person name="Nagy L.G."/>
            <person name="Martin F."/>
            <person name="Kauserud H."/>
        </authorList>
    </citation>
    <scope>NUCLEOTIDE SEQUENCE</scope>
    <source>
        <strain evidence="1">CBHHK182m</strain>
    </source>
</reference>
<dbReference type="Proteomes" id="UP001215598">
    <property type="component" value="Unassembled WGS sequence"/>
</dbReference>
<name>A0AAD7NLN0_9AGAR</name>
<dbReference type="AlphaFoldDB" id="A0AAD7NLN0"/>
<dbReference type="EMBL" id="JARKIB010000024">
    <property type="protein sequence ID" value="KAJ7766113.1"/>
    <property type="molecule type" value="Genomic_DNA"/>
</dbReference>
<protein>
    <submittedName>
        <fullName evidence="1">Uncharacterized protein</fullName>
    </submittedName>
</protein>
<keyword evidence="2" id="KW-1185">Reference proteome</keyword>
<accession>A0AAD7NLN0</accession>
<evidence type="ECO:0000313" key="1">
    <source>
        <dbReference type="EMBL" id="KAJ7766113.1"/>
    </source>
</evidence>
<organism evidence="1 2">
    <name type="scientific">Mycena metata</name>
    <dbReference type="NCBI Taxonomy" id="1033252"/>
    <lineage>
        <taxon>Eukaryota</taxon>
        <taxon>Fungi</taxon>
        <taxon>Dikarya</taxon>
        <taxon>Basidiomycota</taxon>
        <taxon>Agaricomycotina</taxon>
        <taxon>Agaricomycetes</taxon>
        <taxon>Agaricomycetidae</taxon>
        <taxon>Agaricales</taxon>
        <taxon>Marasmiineae</taxon>
        <taxon>Mycenaceae</taxon>
        <taxon>Mycena</taxon>
    </lineage>
</organism>
<proteinExistence type="predicted"/>